<evidence type="ECO:0000313" key="2">
    <source>
        <dbReference type="EMBL" id="KYN00681.1"/>
    </source>
</evidence>
<organism evidence="2 3">
    <name type="scientific">Cyphomyrmex costatus</name>
    <dbReference type="NCBI Taxonomy" id="456900"/>
    <lineage>
        <taxon>Eukaryota</taxon>
        <taxon>Metazoa</taxon>
        <taxon>Ecdysozoa</taxon>
        <taxon>Arthropoda</taxon>
        <taxon>Hexapoda</taxon>
        <taxon>Insecta</taxon>
        <taxon>Pterygota</taxon>
        <taxon>Neoptera</taxon>
        <taxon>Endopterygota</taxon>
        <taxon>Hymenoptera</taxon>
        <taxon>Apocrita</taxon>
        <taxon>Aculeata</taxon>
        <taxon>Formicoidea</taxon>
        <taxon>Formicidae</taxon>
        <taxon>Myrmicinae</taxon>
        <taxon>Cyphomyrmex</taxon>
    </lineage>
</organism>
<evidence type="ECO:0000256" key="1">
    <source>
        <dbReference type="SAM" id="MobiDB-lite"/>
    </source>
</evidence>
<gene>
    <name evidence="2" type="ORF">ALC62_08539</name>
</gene>
<dbReference type="AlphaFoldDB" id="A0A151IGY5"/>
<sequence>KSNSTRIIGFDSTSHFYTHHRSGKQVHSTDDAPPDGDGAVDPVLPPLLRMSTRVRYARQPARSPPYSSRLPTAAVRSARSAPRLALPPPYTLPAKDSALGGYGGKKVAAVQTFEDAADYMAYLVECDIQTRWGTNTSWGCMVRRKRADKASQVRIAGRASELTQRPPTITESIDQLGDLVAAHRSGALTTASPTLLSSGLPFFSLTGAQPALGGRGGGGGVSLPLAQQALS</sequence>
<accession>A0A151IGY5</accession>
<dbReference type="Proteomes" id="UP000078542">
    <property type="component" value="Unassembled WGS sequence"/>
</dbReference>
<protein>
    <submittedName>
        <fullName evidence="2">Uncharacterized protein</fullName>
    </submittedName>
</protein>
<reference evidence="2 3" key="1">
    <citation type="submission" date="2016-03" db="EMBL/GenBank/DDBJ databases">
        <title>Cyphomyrmex costatus WGS genome.</title>
        <authorList>
            <person name="Nygaard S."/>
            <person name="Hu H."/>
            <person name="Boomsma J."/>
            <person name="Zhang G."/>
        </authorList>
    </citation>
    <scope>NUCLEOTIDE SEQUENCE [LARGE SCALE GENOMIC DNA]</scope>
    <source>
        <strain evidence="2">MS0001</strain>
        <tissue evidence="2">Whole body</tissue>
    </source>
</reference>
<keyword evidence="3" id="KW-1185">Reference proteome</keyword>
<evidence type="ECO:0000313" key="3">
    <source>
        <dbReference type="Proteomes" id="UP000078542"/>
    </source>
</evidence>
<dbReference type="EMBL" id="KQ977661">
    <property type="protein sequence ID" value="KYN00681.1"/>
    <property type="molecule type" value="Genomic_DNA"/>
</dbReference>
<feature type="compositionally biased region" description="Low complexity" evidence="1">
    <location>
        <begin position="71"/>
        <end position="81"/>
    </location>
</feature>
<feature type="region of interest" description="Disordered" evidence="1">
    <location>
        <begin position="19"/>
        <end position="44"/>
    </location>
</feature>
<name>A0A151IGY5_9HYME</name>
<feature type="non-terminal residue" evidence="2">
    <location>
        <position position="1"/>
    </location>
</feature>
<feature type="region of interest" description="Disordered" evidence="1">
    <location>
        <begin position="57"/>
        <end position="81"/>
    </location>
</feature>
<proteinExistence type="predicted"/>